<accession>A0ABV2AWS2</accession>
<dbReference type="Pfam" id="PF16363">
    <property type="entry name" value="GDP_Man_Dehyd"/>
    <property type="match status" value="1"/>
</dbReference>
<dbReference type="InterPro" id="IPR016040">
    <property type="entry name" value="NAD(P)-bd_dom"/>
</dbReference>
<proteinExistence type="predicted"/>
<reference evidence="2 3" key="1">
    <citation type="submission" date="2013-03" db="EMBL/GenBank/DDBJ databases">
        <title>Salinisphaera dokdonensis CL-ES53 Genome Sequencing.</title>
        <authorList>
            <person name="Li C."/>
            <person name="Lai Q."/>
            <person name="Shao Z."/>
        </authorList>
    </citation>
    <scope>NUCLEOTIDE SEQUENCE [LARGE SCALE GENOMIC DNA]</scope>
    <source>
        <strain evidence="2 3">CL-ES53</strain>
    </source>
</reference>
<dbReference type="SUPFAM" id="SSF51735">
    <property type="entry name" value="NAD(P)-binding Rossmann-fold domains"/>
    <property type="match status" value="1"/>
</dbReference>
<keyword evidence="3" id="KW-1185">Reference proteome</keyword>
<evidence type="ECO:0000259" key="1">
    <source>
        <dbReference type="Pfam" id="PF16363"/>
    </source>
</evidence>
<name>A0ABV2AWS2_9GAMM</name>
<comment type="caution">
    <text evidence="2">The sequence shown here is derived from an EMBL/GenBank/DDBJ whole genome shotgun (WGS) entry which is preliminary data.</text>
</comment>
<dbReference type="PANTHER" id="PTHR43000">
    <property type="entry name" value="DTDP-D-GLUCOSE 4,6-DEHYDRATASE-RELATED"/>
    <property type="match status" value="1"/>
</dbReference>
<gene>
    <name evidence="2" type="ORF">SADO_00800</name>
</gene>
<feature type="domain" description="NAD(P)-binding" evidence="1">
    <location>
        <begin position="2"/>
        <end position="121"/>
    </location>
</feature>
<protein>
    <submittedName>
        <fullName evidence="2">dTDP-glucose 4,6-dehydratase</fullName>
    </submittedName>
</protein>
<dbReference type="Gene3D" id="3.90.25.10">
    <property type="entry name" value="UDP-galactose 4-epimerase, domain 1"/>
    <property type="match status" value="1"/>
</dbReference>
<evidence type="ECO:0000313" key="2">
    <source>
        <dbReference type="EMBL" id="MES1927750.1"/>
    </source>
</evidence>
<dbReference type="EMBL" id="APND01000001">
    <property type="protein sequence ID" value="MES1927750.1"/>
    <property type="molecule type" value="Genomic_DNA"/>
</dbReference>
<dbReference type="Proteomes" id="UP001460888">
    <property type="component" value="Unassembled WGS sequence"/>
</dbReference>
<dbReference type="Gene3D" id="3.40.50.720">
    <property type="entry name" value="NAD(P)-binding Rossmann-like Domain"/>
    <property type="match status" value="1"/>
</dbReference>
<evidence type="ECO:0000313" key="3">
    <source>
        <dbReference type="Proteomes" id="UP001460888"/>
    </source>
</evidence>
<dbReference type="InterPro" id="IPR036291">
    <property type="entry name" value="NAD(P)-bd_dom_sf"/>
</dbReference>
<sequence>MILNALEGKPLPVYGKGANVRDWLHVEDHARALRCVLEAGTPGRTYNIGGRAERTNLEVVRAICACLDERRARTIGRHEALIQFVSDRPGHDRRYAIDDSRISQELRWQPKQSFESGLRQTVDWYLEHPGWVERVRSGAYREWIEANYSRREVT</sequence>
<organism evidence="2 3">
    <name type="scientific">Salinisphaera dokdonensis CL-ES53</name>
    <dbReference type="NCBI Taxonomy" id="1304272"/>
    <lineage>
        <taxon>Bacteria</taxon>
        <taxon>Pseudomonadati</taxon>
        <taxon>Pseudomonadota</taxon>
        <taxon>Gammaproteobacteria</taxon>
        <taxon>Salinisphaerales</taxon>
        <taxon>Salinisphaeraceae</taxon>
        <taxon>Salinisphaera</taxon>
    </lineage>
</organism>